<evidence type="ECO:0000256" key="1">
    <source>
        <dbReference type="ARBA" id="ARBA00023015"/>
    </source>
</evidence>
<dbReference type="GO" id="GO:0043565">
    <property type="term" value="F:sequence-specific DNA binding"/>
    <property type="evidence" value="ECO:0007669"/>
    <property type="project" value="InterPro"/>
</dbReference>
<dbReference type="SUPFAM" id="SSF46689">
    <property type="entry name" value="Homeodomain-like"/>
    <property type="match status" value="2"/>
</dbReference>
<dbReference type="Proteomes" id="UP000559010">
    <property type="component" value="Unassembled WGS sequence"/>
</dbReference>
<comment type="caution">
    <text evidence="5">The sequence shown here is derived from an EMBL/GenBank/DDBJ whole genome shotgun (WGS) entry which is preliminary data.</text>
</comment>
<dbReference type="PANTHER" id="PTHR43280:SF2">
    <property type="entry name" value="HTH-TYPE TRANSCRIPTIONAL REGULATOR EXSA"/>
    <property type="match status" value="1"/>
</dbReference>
<dbReference type="InterPro" id="IPR009057">
    <property type="entry name" value="Homeodomain-like_sf"/>
</dbReference>
<organism evidence="5 6">
    <name type="scientific">Marinigracilibium pacificum</name>
    <dbReference type="NCBI Taxonomy" id="2729599"/>
    <lineage>
        <taxon>Bacteria</taxon>
        <taxon>Pseudomonadati</taxon>
        <taxon>Bacteroidota</taxon>
        <taxon>Cytophagia</taxon>
        <taxon>Cytophagales</taxon>
        <taxon>Flammeovirgaceae</taxon>
        <taxon>Marinigracilibium</taxon>
    </lineage>
</organism>
<name>A0A848ITZ9_9BACT</name>
<evidence type="ECO:0000256" key="2">
    <source>
        <dbReference type="ARBA" id="ARBA00023125"/>
    </source>
</evidence>
<evidence type="ECO:0000313" key="6">
    <source>
        <dbReference type="Proteomes" id="UP000559010"/>
    </source>
</evidence>
<dbReference type="Pfam" id="PF12833">
    <property type="entry name" value="HTH_18"/>
    <property type="match status" value="1"/>
</dbReference>
<dbReference type="EMBL" id="JABBNU010000003">
    <property type="protein sequence ID" value="NMM47817.1"/>
    <property type="molecule type" value="Genomic_DNA"/>
</dbReference>
<dbReference type="PROSITE" id="PS01124">
    <property type="entry name" value="HTH_ARAC_FAMILY_2"/>
    <property type="match status" value="1"/>
</dbReference>
<dbReference type="SMART" id="SM00342">
    <property type="entry name" value="HTH_ARAC"/>
    <property type="match status" value="1"/>
</dbReference>
<accession>A0A848ITZ9</accession>
<keyword evidence="1" id="KW-0805">Transcription regulation</keyword>
<dbReference type="PANTHER" id="PTHR43280">
    <property type="entry name" value="ARAC-FAMILY TRANSCRIPTIONAL REGULATOR"/>
    <property type="match status" value="1"/>
</dbReference>
<dbReference type="Pfam" id="PF22200">
    <property type="entry name" value="ExsA_N"/>
    <property type="match status" value="1"/>
</dbReference>
<dbReference type="Gene3D" id="1.10.10.60">
    <property type="entry name" value="Homeodomain-like"/>
    <property type="match status" value="1"/>
</dbReference>
<keyword evidence="6" id="KW-1185">Reference proteome</keyword>
<dbReference type="InterPro" id="IPR018060">
    <property type="entry name" value="HTH_AraC"/>
</dbReference>
<keyword evidence="3" id="KW-0804">Transcription</keyword>
<gene>
    <name evidence="5" type="ORF">HH304_05350</name>
</gene>
<evidence type="ECO:0000259" key="4">
    <source>
        <dbReference type="PROSITE" id="PS01124"/>
    </source>
</evidence>
<evidence type="ECO:0000313" key="5">
    <source>
        <dbReference type="EMBL" id="NMM47817.1"/>
    </source>
</evidence>
<sequence>MTKKQPSANVKMIHCKDLHVAAMIEADSCHERTMYYPSNYLVMVEQGVFTLETEDNTYIINEGEFALIRKYTHGQIKKSFSANHKNFKDTVFVLQDEFIKEVIKDFKQPENYLPCTEKVVKYDNNYILEGLKHSLQIYFTGVEQVEPDLIRLKTKEAIYGILKDNPNLIHIFNEFSEPEKANLSLYMEHNFFYNIPLETFAKNSGRSLSTFNREFRKVFNQSPSKWLKKRRLNMARNLIESQNKRPSDVYLEVGFEDLAHFSRSFKSEFGINPSEIYST</sequence>
<feature type="domain" description="HTH araC/xylS-type" evidence="4">
    <location>
        <begin position="181"/>
        <end position="279"/>
    </location>
</feature>
<dbReference type="AlphaFoldDB" id="A0A848ITZ9"/>
<keyword evidence="2" id="KW-0238">DNA-binding</keyword>
<dbReference type="GO" id="GO:0003700">
    <property type="term" value="F:DNA-binding transcription factor activity"/>
    <property type="evidence" value="ECO:0007669"/>
    <property type="project" value="InterPro"/>
</dbReference>
<dbReference type="RefSeq" id="WP_169678724.1">
    <property type="nucleotide sequence ID" value="NZ_JABBNU010000003.1"/>
</dbReference>
<proteinExistence type="predicted"/>
<dbReference type="InterPro" id="IPR054015">
    <property type="entry name" value="ExsA-like_N"/>
</dbReference>
<evidence type="ECO:0000256" key="3">
    <source>
        <dbReference type="ARBA" id="ARBA00023163"/>
    </source>
</evidence>
<protein>
    <submittedName>
        <fullName evidence="5">Helix-turn-helix transcriptional regulator</fullName>
    </submittedName>
</protein>
<reference evidence="5 6" key="1">
    <citation type="submission" date="2020-04" db="EMBL/GenBank/DDBJ databases">
        <title>Flammeovirgaceae bacterium KN852 isolated from deep sea.</title>
        <authorList>
            <person name="Zhang D.-C."/>
        </authorList>
    </citation>
    <scope>NUCLEOTIDE SEQUENCE [LARGE SCALE GENOMIC DNA]</scope>
    <source>
        <strain evidence="5 6">KN852</strain>
    </source>
</reference>